<proteinExistence type="inferred from homology"/>
<evidence type="ECO:0000256" key="5">
    <source>
        <dbReference type="ARBA" id="ARBA00030445"/>
    </source>
</evidence>
<name>A0AAD7ZGL2_DIPPU</name>
<gene>
    <name evidence="6" type="ORF">L9F63_004093</name>
</gene>
<dbReference type="SUPFAM" id="SSF56059">
    <property type="entry name" value="Glutathione synthetase ATP-binding domain-like"/>
    <property type="match status" value="1"/>
</dbReference>
<keyword evidence="2" id="KW-0436">Ligase</keyword>
<feature type="non-terminal residue" evidence="6">
    <location>
        <position position="458"/>
    </location>
</feature>
<dbReference type="Gene3D" id="3.30.1490.20">
    <property type="entry name" value="ATP-grasp fold, A domain"/>
    <property type="match status" value="1"/>
</dbReference>
<dbReference type="Pfam" id="PF03133">
    <property type="entry name" value="TTL"/>
    <property type="match status" value="1"/>
</dbReference>
<dbReference type="InterPro" id="IPR004344">
    <property type="entry name" value="TTL/TTLL_fam"/>
</dbReference>
<dbReference type="GO" id="GO:0070740">
    <property type="term" value="F:tubulin-glutamic acid ligase activity"/>
    <property type="evidence" value="ECO:0007669"/>
    <property type="project" value="TreeGrafter"/>
</dbReference>
<evidence type="ECO:0000256" key="4">
    <source>
        <dbReference type="ARBA" id="ARBA00022840"/>
    </source>
</evidence>
<evidence type="ECO:0000313" key="7">
    <source>
        <dbReference type="Proteomes" id="UP001233999"/>
    </source>
</evidence>
<feature type="non-terminal residue" evidence="6">
    <location>
        <position position="1"/>
    </location>
</feature>
<dbReference type="GO" id="GO:0015631">
    <property type="term" value="F:tubulin binding"/>
    <property type="evidence" value="ECO:0007669"/>
    <property type="project" value="TreeGrafter"/>
</dbReference>
<dbReference type="PANTHER" id="PTHR12241:SF39">
    <property type="entry name" value="TUBULIN POLYGLUTAMYLASE TTLL9-RELATED"/>
    <property type="match status" value="1"/>
</dbReference>
<comment type="caution">
    <text evidence="6">The sequence shown here is derived from an EMBL/GenBank/DDBJ whole genome shotgun (WGS) entry which is preliminary data.</text>
</comment>
<keyword evidence="3" id="KW-0547">Nucleotide-binding</keyword>
<keyword evidence="7" id="KW-1185">Reference proteome</keyword>
<protein>
    <recommendedName>
        <fullName evidence="5">Tubulin--tyrosine ligase-like protein 9</fullName>
    </recommendedName>
</protein>
<dbReference type="GO" id="GO:0000226">
    <property type="term" value="P:microtubule cytoskeleton organization"/>
    <property type="evidence" value="ECO:0007669"/>
    <property type="project" value="TreeGrafter"/>
</dbReference>
<organism evidence="6 7">
    <name type="scientific">Diploptera punctata</name>
    <name type="common">Pacific beetle cockroach</name>
    <dbReference type="NCBI Taxonomy" id="6984"/>
    <lineage>
        <taxon>Eukaryota</taxon>
        <taxon>Metazoa</taxon>
        <taxon>Ecdysozoa</taxon>
        <taxon>Arthropoda</taxon>
        <taxon>Hexapoda</taxon>
        <taxon>Insecta</taxon>
        <taxon>Pterygota</taxon>
        <taxon>Neoptera</taxon>
        <taxon>Polyneoptera</taxon>
        <taxon>Dictyoptera</taxon>
        <taxon>Blattodea</taxon>
        <taxon>Blaberoidea</taxon>
        <taxon>Blaberidae</taxon>
        <taxon>Diplopterinae</taxon>
        <taxon>Diploptera</taxon>
    </lineage>
</organism>
<dbReference type="PROSITE" id="PS51221">
    <property type="entry name" value="TTL"/>
    <property type="match status" value="1"/>
</dbReference>
<dbReference type="AlphaFoldDB" id="A0AAD7ZGL2"/>
<reference evidence="6" key="1">
    <citation type="journal article" date="2023" name="IScience">
        <title>Live-bearing cockroach genome reveals convergent evolutionary mechanisms linked to viviparity in insects and beyond.</title>
        <authorList>
            <person name="Fouks B."/>
            <person name="Harrison M.C."/>
            <person name="Mikhailova A.A."/>
            <person name="Marchal E."/>
            <person name="English S."/>
            <person name="Carruthers M."/>
            <person name="Jennings E.C."/>
            <person name="Chiamaka E.L."/>
            <person name="Frigard R.A."/>
            <person name="Pippel M."/>
            <person name="Attardo G.M."/>
            <person name="Benoit J.B."/>
            <person name="Bornberg-Bauer E."/>
            <person name="Tobe S.S."/>
        </authorList>
    </citation>
    <scope>NUCLEOTIDE SEQUENCE</scope>
    <source>
        <strain evidence="6">Stay&amp;Tobe</strain>
    </source>
</reference>
<dbReference type="GO" id="GO:0005524">
    <property type="term" value="F:ATP binding"/>
    <property type="evidence" value="ECO:0007669"/>
    <property type="project" value="UniProtKB-KW"/>
</dbReference>
<comment type="similarity">
    <text evidence="1">Belongs to the tubulin--tyrosine ligase family.</text>
</comment>
<evidence type="ECO:0000256" key="3">
    <source>
        <dbReference type="ARBA" id="ARBA00022741"/>
    </source>
</evidence>
<dbReference type="GO" id="GO:0036064">
    <property type="term" value="C:ciliary basal body"/>
    <property type="evidence" value="ECO:0007669"/>
    <property type="project" value="TreeGrafter"/>
</dbReference>
<dbReference type="InterPro" id="IPR013815">
    <property type="entry name" value="ATP_grasp_subdomain_1"/>
</dbReference>
<evidence type="ECO:0000256" key="1">
    <source>
        <dbReference type="ARBA" id="ARBA00006820"/>
    </source>
</evidence>
<dbReference type="Gene3D" id="3.30.470.20">
    <property type="entry name" value="ATP-grasp fold, B domain"/>
    <property type="match status" value="1"/>
</dbReference>
<evidence type="ECO:0000313" key="6">
    <source>
        <dbReference type="EMBL" id="KAJ9580280.1"/>
    </source>
</evidence>
<evidence type="ECO:0000256" key="2">
    <source>
        <dbReference type="ARBA" id="ARBA00022598"/>
    </source>
</evidence>
<accession>A0AAD7ZGL2</accession>
<dbReference type="PANTHER" id="PTHR12241">
    <property type="entry name" value="TUBULIN POLYGLUTAMYLASE"/>
    <property type="match status" value="1"/>
</dbReference>
<sequence length="458" mass="53598">YLVLIRGLKCPLQPIWGIFSSMSRSTEFFHFPYLDRYVCSFQIKFRCDFSTTISEVLRDRGWYQVGEDDESWNLFWCEVNQLKMTLDEKRLNLHQRVPHFRNHYELTRKNLLARNLKRLKRQYIRDGRWDDVELCECMPLTFELPSDYLMFVEEYRKQPGATWIVKPATGAQGRGIFLFQRLKDLIEWRSAKDQANAANNLPGSTNPVQDSEQSQQDVYVVQSYIENPYLMAGRKFDIRIYVLVIEFLPLKVWIAREGFARLSGSQYSLDVLGDNKIHVTNMAIQLRDLQDSSCATSYKWSMRQLRVFLTARHGATQVEELIQRIANVVLISLHSVENVIMHDRHCFELYGYDILLDSQLKPWLLEVNASPSMTATDSDDYRLKYDMLTDLLNILDLEGRLKGTERRVGGFDLIWNNGPIWAACPGATDCYEHLHFYETRGAHSLHRLNTYLGAYDHT</sequence>
<reference evidence="6" key="2">
    <citation type="submission" date="2023-05" db="EMBL/GenBank/DDBJ databases">
        <authorList>
            <person name="Fouks B."/>
        </authorList>
    </citation>
    <scope>NUCLEOTIDE SEQUENCE</scope>
    <source>
        <strain evidence="6">Stay&amp;Tobe</strain>
        <tissue evidence="6">Testes</tissue>
    </source>
</reference>
<dbReference type="EMBL" id="JASPKZ010008351">
    <property type="protein sequence ID" value="KAJ9580280.1"/>
    <property type="molecule type" value="Genomic_DNA"/>
</dbReference>
<keyword evidence="4" id="KW-0067">ATP-binding</keyword>
<dbReference type="Proteomes" id="UP001233999">
    <property type="component" value="Unassembled WGS sequence"/>
</dbReference>